<dbReference type="Proteomes" id="UP000207598">
    <property type="component" value="Unassembled WGS sequence"/>
</dbReference>
<proteinExistence type="predicted"/>
<name>A0A238K626_9RHOB</name>
<dbReference type="EMBL" id="FXYF01000003">
    <property type="protein sequence ID" value="SMX38233.1"/>
    <property type="molecule type" value="Genomic_DNA"/>
</dbReference>
<organism evidence="1 2">
    <name type="scientific">Maliponia aquimaris</name>
    <dbReference type="NCBI Taxonomy" id="1673631"/>
    <lineage>
        <taxon>Bacteria</taxon>
        <taxon>Pseudomonadati</taxon>
        <taxon>Pseudomonadota</taxon>
        <taxon>Alphaproteobacteria</taxon>
        <taxon>Rhodobacterales</taxon>
        <taxon>Paracoccaceae</taxon>
        <taxon>Maliponia</taxon>
    </lineage>
</organism>
<protein>
    <submittedName>
        <fullName evidence="1">Uncharacterized protein</fullName>
    </submittedName>
</protein>
<gene>
    <name evidence="1" type="ORF">MAA8898_01441</name>
</gene>
<keyword evidence="2" id="KW-1185">Reference proteome</keyword>
<evidence type="ECO:0000313" key="2">
    <source>
        <dbReference type="Proteomes" id="UP000207598"/>
    </source>
</evidence>
<evidence type="ECO:0000313" key="1">
    <source>
        <dbReference type="EMBL" id="SMX38233.1"/>
    </source>
</evidence>
<accession>A0A238K626</accession>
<dbReference type="AlphaFoldDB" id="A0A238K626"/>
<reference evidence="1 2" key="1">
    <citation type="submission" date="2017-05" db="EMBL/GenBank/DDBJ databases">
        <authorList>
            <person name="Song R."/>
            <person name="Chenine A.L."/>
            <person name="Ruprecht R.M."/>
        </authorList>
    </citation>
    <scope>NUCLEOTIDE SEQUENCE [LARGE SCALE GENOMIC DNA]</scope>
    <source>
        <strain evidence="1 2">CECT 8898</strain>
    </source>
</reference>
<sequence>MSADSDANAEFIKTWPAFIGDEKRVTTDTMEAHCISFNMRVNAVTAAGTTDVTPCGRRCGARSSRT</sequence>
<dbReference type="Pfam" id="PF13433">
    <property type="entry name" value="Peripla_BP_5"/>
    <property type="match status" value="1"/>
</dbReference>